<evidence type="ECO:0000256" key="1">
    <source>
        <dbReference type="ARBA" id="ARBA00008209"/>
    </source>
</evidence>
<dbReference type="InterPro" id="IPR006931">
    <property type="entry name" value="Calcipressin"/>
</dbReference>
<protein>
    <submittedName>
        <fullName evidence="2">LADA_0E07624g1_1</fullName>
    </submittedName>
</protein>
<dbReference type="Proteomes" id="UP000190274">
    <property type="component" value="Chromosome E"/>
</dbReference>
<gene>
    <name evidence="2" type="ORF">LADA_0E07624G</name>
</gene>
<dbReference type="GO" id="GO:0019722">
    <property type="term" value="P:calcium-mediated signaling"/>
    <property type="evidence" value="ECO:0007669"/>
    <property type="project" value="InterPro"/>
</dbReference>
<accession>A0A1G4JCX0</accession>
<dbReference type="EMBL" id="LT598455">
    <property type="protein sequence ID" value="SCU88012.1"/>
    <property type="molecule type" value="Genomic_DNA"/>
</dbReference>
<dbReference type="AlphaFoldDB" id="A0A1G4JCX0"/>
<sequence>MVTNTLVITSDLVNAGENAALELLREFLEDTVLTRFHITQKLPLQLVALPALQRAIIVCPTHEIAQSIADRKEDWPQLAPYTFRFSMIDATSGDSPRYLELPKHKALFLVSPPTSPPPEFDYSRLEESPNRHKGLWPVSCARDIKTDPEHCQKEERHHVLLKHPNASITLDSVPSAQMDYTVSVGSDSDQFPTIDRFRTAVPPRSVFDDIE</sequence>
<keyword evidence="3" id="KW-1185">Reference proteome</keyword>
<dbReference type="OrthoDB" id="17212at2759"/>
<evidence type="ECO:0000313" key="3">
    <source>
        <dbReference type="Proteomes" id="UP000190274"/>
    </source>
</evidence>
<organism evidence="2 3">
    <name type="scientific">Lachancea dasiensis</name>
    <dbReference type="NCBI Taxonomy" id="1072105"/>
    <lineage>
        <taxon>Eukaryota</taxon>
        <taxon>Fungi</taxon>
        <taxon>Dikarya</taxon>
        <taxon>Ascomycota</taxon>
        <taxon>Saccharomycotina</taxon>
        <taxon>Saccharomycetes</taxon>
        <taxon>Saccharomycetales</taxon>
        <taxon>Saccharomycetaceae</taxon>
        <taxon>Lachancea</taxon>
    </lineage>
</organism>
<dbReference type="Pfam" id="PF04847">
    <property type="entry name" value="Calcipressin"/>
    <property type="match status" value="1"/>
</dbReference>
<evidence type="ECO:0000313" key="2">
    <source>
        <dbReference type="EMBL" id="SCU88012.1"/>
    </source>
</evidence>
<dbReference type="STRING" id="1266660.A0A1G4JCX0"/>
<proteinExistence type="inferred from homology"/>
<reference evidence="3" key="1">
    <citation type="submission" date="2016-03" db="EMBL/GenBank/DDBJ databases">
        <authorList>
            <person name="Devillers H."/>
        </authorList>
    </citation>
    <scope>NUCLEOTIDE SEQUENCE [LARGE SCALE GENOMIC DNA]</scope>
</reference>
<comment type="similarity">
    <text evidence="1">Belongs to the RCAN family.</text>
</comment>
<name>A0A1G4JCX0_9SACH</name>